<reference evidence="1 3" key="2">
    <citation type="journal article" date="2013" name="Nature">
        <title>Insights into bilaterian evolution from three spiralian genomes.</title>
        <authorList>
            <person name="Simakov O."/>
            <person name="Marletaz F."/>
            <person name="Cho S.J."/>
            <person name="Edsinger-Gonzales E."/>
            <person name="Havlak P."/>
            <person name="Hellsten U."/>
            <person name="Kuo D.H."/>
            <person name="Larsson T."/>
            <person name="Lv J."/>
            <person name="Arendt D."/>
            <person name="Savage R."/>
            <person name="Osoegawa K."/>
            <person name="de Jong P."/>
            <person name="Grimwood J."/>
            <person name="Chapman J.A."/>
            <person name="Shapiro H."/>
            <person name="Aerts A."/>
            <person name="Otillar R.P."/>
            <person name="Terry A.Y."/>
            <person name="Boore J.L."/>
            <person name="Grigoriev I.V."/>
            <person name="Lindberg D.R."/>
            <person name="Seaver E.C."/>
            <person name="Weisblat D.A."/>
            <person name="Putnam N.H."/>
            <person name="Rokhsar D.S."/>
        </authorList>
    </citation>
    <scope>NUCLEOTIDE SEQUENCE</scope>
</reference>
<dbReference type="HOGENOM" id="CLU_1612617_0_0_1"/>
<sequence>MAGTTTTTISYNDIKNNFDDSDNIDGDDDFNNRKDINKNNYINTNTNICNNNINICNNNINICNNNIDISNKNIDNNNIQSNKNNKKDINKSHNNIHCCQMFVQLNSSPSFYFLLLATGKNAANPTALTMNGVQLNETSEIKCCAANLAVKHFMAILIKNLFETK</sequence>
<keyword evidence="3" id="KW-1185">Reference proteome</keyword>
<dbReference type="GeneID" id="20205229"/>
<dbReference type="Proteomes" id="UP000015101">
    <property type="component" value="Unassembled WGS sequence"/>
</dbReference>
<dbReference type="AlphaFoldDB" id="T1F8T0"/>
<dbReference type="KEGG" id="hro:HELRODRAFT_175068"/>
<evidence type="ECO:0000313" key="1">
    <source>
        <dbReference type="EMBL" id="ESO01041.1"/>
    </source>
</evidence>
<name>T1F8T0_HELRO</name>
<dbReference type="EMBL" id="KB096830">
    <property type="protein sequence ID" value="ESO01041.1"/>
    <property type="molecule type" value="Genomic_DNA"/>
</dbReference>
<dbReference type="CTD" id="20205229"/>
<gene>
    <name evidence="2" type="primary">20205229</name>
    <name evidence="1" type="ORF">HELRODRAFT_175068</name>
</gene>
<reference evidence="3" key="1">
    <citation type="submission" date="2012-12" db="EMBL/GenBank/DDBJ databases">
        <authorList>
            <person name="Hellsten U."/>
            <person name="Grimwood J."/>
            <person name="Chapman J.A."/>
            <person name="Shapiro H."/>
            <person name="Aerts A."/>
            <person name="Otillar R.P."/>
            <person name="Terry A.Y."/>
            <person name="Boore J.L."/>
            <person name="Simakov O."/>
            <person name="Marletaz F."/>
            <person name="Cho S.-J."/>
            <person name="Edsinger-Gonzales E."/>
            <person name="Havlak P."/>
            <person name="Kuo D.-H."/>
            <person name="Larsson T."/>
            <person name="Lv J."/>
            <person name="Arendt D."/>
            <person name="Savage R."/>
            <person name="Osoegawa K."/>
            <person name="de Jong P."/>
            <person name="Lindberg D.R."/>
            <person name="Seaver E.C."/>
            <person name="Weisblat D.A."/>
            <person name="Putnam N.H."/>
            <person name="Grigoriev I.V."/>
            <person name="Rokhsar D.S."/>
        </authorList>
    </citation>
    <scope>NUCLEOTIDE SEQUENCE</scope>
</reference>
<proteinExistence type="predicted"/>
<dbReference type="EMBL" id="AMQM01005137">
    <property type="status" value="NOT_ANNOTATED_CDS"/>
    <property type="molecule type" value="Genomic_DNA"/>
</dbReference>
<dbReference type="InParanoid" id="T1F8T0"/>
<protein>
    <submittedName>
        <fullName evidence="1 2">Uncharacterized protein</fullName>
    </submittedName>
</protein>
<dbReference type="EnsemblMetazoa" id="HelroT175068">
    <property type="protein sequence ID" value="HelroP175068"/>
    <property type="gene ID" value="HelroG175068"/>
</dbReference>
<accession>T1F8T0</accession>
<reference evidence="2" key="3">
    <citation type="submission" date="2015-06" db="UniProtKB">
        <authorList>
            <consortium name="EnsemblMetazoa"/>
        </authorList>
    </citation>
    <scope>IDENTIFICATION</scope>
</reference>
<evidence type="ECO:0000313" key="3">
    <source>
        <dbReference type="Proteomes" id="UP000015101"/>
    </source>
</evidence>
<organism evidence="2 3">
    <name type="scientific">Helobdella robusta</name>
    <name type="common">Californian leech</name>
    <dbReference type="NCBI Taxonomy" id="6412"/>
    <lineage>
        <taxon>Eukaryota</taxon>
        <taxon>Metazoa</taxon>
        <taxon>Spiralia</taxon>
        <taxon>Lophotrochozoa</taxon>
        <taxon>Annelida</taxon>
        <taxon>Clitellata</taxon>
        <taxon>Hirudinea</taxon>
        <taxon>Rhynchobdellida</taxon>
        <taxon>Glossiphoniidae</taxon>
        <taxon>Helobdella</taxon>
    </lineage>
</organism>
<dbReference type="RefSeq" id="XP_009020753.1">
    <property type="nucleotide sequence ID" value="XM_009022505.1"/>
</dbReference>
<evidence type="ECO:0000313" key="2">
    <source>
        <dbReference type="EnsemblMetazoa" id="HelroP175068"/>
    </source>
</evidence>